<organism evidence="2 3">
    <name type="scientific">Lophium mytilinum</name>
    <dbReference type="NCBI Taxonomy" id="390894"/>
    <lineage>
        <taxon>Eukaryota</taxon>
        <taxon>Fungi</taxon>
        <taxon>Dikarya</taxon>
        <taxon>Ascomycota</taxon>
        <taxon>Pezizomycotina</taxon>
        <taxon>Dothideomycetes</taxon>
        <taxon>Pleosporomycetidae</taxon>
        <taxon>Mytilinidiales</taxon>
        <taxon>Mytilinidiaceae</taxon>
        <taxon>Lophium</taxon>
    </lineage>
</organism>
<dbReference type="Pfam" id="PF24864">
    <property type="entry name" value="DUF7730"/>
    <property type="match status" value="1"/>
</dbReference>
<evidence type="ECO:0000259" key="1">
    <source>
        <dbReference type="Pfam" id="PF24864"/>
    </source>
</evidence>
<keyword evidence="3" id="KW-1185">Reference proteome</keyword>
<protein>
    <recommendedName>
        <fullName evidence="1">DUF7730 domain-containing protein</fullName>
    </recommendedName>
</protein>
<dbReference type="EMBL" id="MU004195">
    <property type="protein sequence ID" value="KAF2491795.1"/>
    <property type="molecule type" value="Genomic_DNA"/>
</dbReference>
<accession>A0A6A6QH94</accession>
<sequence length="182" mass="21156">MPSDLRPYYALPEPFNVLLRGASIAQMALLQTCRQVYTEAVDLLYSIPTFDFDSCISFTFFAQAVPPQRLDVITSLQTCWSFGPPTTSIEYAKYEEYLPRHWYPMCKAIMTMKGLRRLRLALQVYVWTWQDLLLEPLRQLRGLQECDIRARTGHRAIWRNKIVEVVSPLGKEIMSQTTLPCE</sequence>
<evidence type="ECO:0000313" key="2">
    <source>
        <dbReference type="EMBL" id="KAF2491795.1"/>
    </source>
</evidence>
<gene>
    <name evidence="2" type="ORF">BU16DRAFT_128717</name>
</gene>
<dbReference type="PANTHER" id="PTHR38790">
    <property type="entry name" value="2EXR DOMAIN-CONTAINING PROTEIN-RELATED"/>
    <property type="match status" value="1"/>
</dbReference>
<dbReference type="Proteomes" id="UP000799750">
    <property type="component" value="Unassembled WGS sequence"/>
</dbReference>
<proteinExistence type="predicted"/>
<feature type="domain" description="DUF7730" evidence="1">
    <location>
        <begin position="25"/>
        <end position="142"/>
    </location>
</feature>
<name>A0A6A6QH94_9PEZI</name>
<dbReference type="InterPro" id="IPR056632">
    <property type="entry name" value="DUF7730"/>
</dbReference>
<reference evidence="2" key="1">
    <citation type="journal article" date="2020" name="Stud. Mycol.">
        <title>101 Dothideomycetes genomes: a test case for predicting lifestyles and emergence of pathogens.</title>
        <authorList>
            <person name="Haridas S."/>
            <person name="Albert R."/>
            <person name="Binder M."/>
            <person name="Bloem J."/>
            <person name="Labutti K."/>
            <person name="Salamov A."/>
            <person name="Andreopoulos B."/>
            <person name="Baker S."/>
            <person name="Barry K."/>
            <person name="Bills G."/>
            <person name="Bluhm B."/>
            <person name="Cannon C."/>
            <person name="Castanera R."/>
            <person name="Culley D."/>
            <person name="Daum C."/>
            <person name="Ezra D."/>
            <person name="Gonzalez J."/>
            <person name="Henrissat B."/>
            <person name="Kuo A."/>
            <person name="Liang C."/>
            <person name="Lipzen A."/>
            <person name="Lutzoni F."/>
            <person name="Magnuson J."/>
            <person name="Mondo S."/>
            <person name="Nolan M."/>
            <person name="Ohm R."/>
            <person name="Pangilinan J."/>
            <person name="Park H.-J."/>
            <person name="Ramirez L."/>
            <person name="Alfaro M."/>
            <person name="Sun H."/>
            <person name="Tritt A."/>
            <person name="Yoshinaga Y."/>
            <person name="Zwiers L.-H."/>
            <person name="Turgeon B."/>
            <person name="Goodwin S."/>
            <person name="Spatafora J."/>
            <person name="Crous P."/>
            <person name="Grigoriev I."/>
        </authorList>
    </citation>
    <scope>NUCLEOTIDE SEQUENCE</scope>
    <source>
        <strain evidence="2">CBS 269.34</strain>
    </source>
</reference>
<dbReference type="OrthoDB" id="4757095at2759"/>
<dbReference type="AlphaFoldDB" id="A0A6A6QH94"/>
<evidence type="ECO:0000313" key="3">
    <source>
        <dbReference type="Proteomes" id="UP000799750"/>
    </source>
</evidence>